<feature type="transmembrane region" description="Helical" evidence="1">
    <location>
        <begin position="12"/>
        <end position="33"/>
    </location>
</feature>
<proteinExistence type="predicted"/>
<keyword evidence="1" id="KW-0812">Transmembrane</keyword>
<dbReference type="AlphaFoldDB" id="X1AUT2"/>
<evidence type="ECO:0000256" key="1">
    <source>
        <dbReference type="SAM" id="Phobius"/>
    </source>
</evidence>
<dbReference type="EMBL" id="BART01003223">
    <property type="protein sequence ID" value="GAG73032.1"/>
    <property type="molecule type" value="Genomic_DNA"/>
</dbReference>
<gene>
    <name evidence="2" type="ORF">S01H4_09088</name>
</gene>
<protein>
    <submittedName>
        <fullName evidence="2">Uncharacterized protein</fullName>
    </submittedName>
</protein>
<comment type="caution">
    <text evidence="2">The sequence shown here is derived from an EMBL/GenBank/DDBJ whole genome shotgun (WGS) entry which is preliminary data.</text>
</comment>
<organism evidence="2">
    <name type="scientific">marine sediment metagenome</name>
    <dbReference type="NCBI Taxonomy" id="412755"/>
    <lineage>
        <taxon>unclassified sequences</taxon>
        <taxon>metagenomes</taxon>
        <taxon>ecological metagenomes</taxon>
    </lineage>
</organism>
<keyword evidence="1" id="KW-1133">Transmembrane helix</keyword>
<sequence length="45" mass="5392">MDFHDYLEECMYYMLKLFGVIIVLLEIGLSLLIDLRRIIHSMDDT</sequence>
<accession>X1AUT2</accession>
<keyword evidence="1" id="KW-0472">Membrane</keyword>
<evidence type="ECO:0000313" key="2">
    <source>
        <dbReference type="EMBL" id="GAG73032.1"/>
    </source>
</evidence>
<reference evidence="2" key="1">
    <citation type="journal article" date="2014" name="Front. Microbiol.">
        <title>High frequency of phylogenetically diverse reductive dehalogenase-homologous genes in deep subseafloor sedimentary metagenomes.</title>
        <authorList>
            <person name="Kawai M."/>
            <person name="Futagami T."/>
            <person name="Toyoda A."/>
            <person name="Takaki Y."/>
            <person name="Nishi S."/>
            <person name="Hori S."/>
            <person name="Arai W."/>
            <person name="Tsubouchi T."/>
            <person name="Morono Y."/>
            <person name="Uchiyama I."/>
            <person name="Ito T."/>
            <person name="Fujiyama A."/>
            <person name="Inagaki F."/>
            <person name="Takami H."/>
        </authorList>
    </citation>
    <scope>NUCLEOTIDE SEQUENCE</scope>
    <source>
        <strain evidence="2">Expedition CK06-06</strain>
    </source>
</reference>
<name>X1AUT2_9ZZZZ</name>